<dbReference type="FunFam" id="1.20.1730.10:FF:000026">
    <property type="entry name" value="Transporter, SSS family"/>
    <property type="match status" value="1"/>
</dbReference>
<dbReference type="Pfam" id="PF00474">
    <property type="entry name" value="SSF"/>
    <property type="match status" value="1"/>
</dbReference>
<dbReference type="PhylomeDB" id="Q7NFS2"/>
<gene>
    <name evidence="8" type="ordered locus">glr3452</name>
</gene>
<keyword evidence="3 7" id="KW-0812">Transmembrane</keyword>
<protein>
    <submittedName>
        <fullName evidence="8">Glr3452 protein</fullName>
    </submittedName>
</protein>
<feature type="transmembrane region" description="Helical" evidence="7">
    <location>
        <begin position="471"/>
        <end position="492"/>
    </location>
</feature>
<feature type="transmembrane region" description="Helical" evidence="7">
    <location>
        <begin position="335"/>
        <end position="361"/>
    </location>
</feature>
<evidence type="ECO:0000256" key="7">
    <source>
        <dbReference type="SAM" id="Phobius"/>
    </source>
</evidence>
<dbReference type="GO" id="GO:0005412">
    <property type="term" value="F:D-glucose:sodium symporter activity"/>
    <property type="evidence" value="ECO:0000318"/>
    <property type="project" value="GO_Central"/>
</dbReference>
<dbReference type="HOGENOM" id="CLU_019510_0_0_3"/>
<accession>Q7NFS2</accession>
<reference evidence="8 9" key="1">
    <citation type="journal article" date="2003" name="DNA Res.">
        <title>Complete genome structure of Gloeobacter violaceus PCC 7421, a cyanobacterium that lacks thylakoids.</title>
        <authorList>
            <person name="Nakamura Y."/>
            <person name="Kaneko T."/>
            <person name="Sato S."/>
            <person name="Mimuro M."/>
            <person name="Miyashita H."/>
            <person name="Tsuchiya T."/>
            <person name="Sasamoto S."/>
            <person name="Watanabe A."/>
            <person name="Kawashima K."/>
            <person name="Kishida Y."/>
            <person name="Kiyokawa C."/>
            <person name="Kohara M."/>
            <person name="Matsumoto M."/>
            <person name="Matsuno A."/>
            <person name="Nakazaki N."/>
            <person name="Shimpo S."/>
            <person name="Takeuchi C."/>
            <person name="Yamada M."/>
            <person name="Tabata S."/>
        </authorList>
    </citation>
    <scope>NUCLEOTIDE SEQUENCE [LARGE SCALE GENOMIC DNA]</scope>
    <source>
        <strain evidence="9">ATCC 29082 / PCC 7421</strain>
    </source>
</reference>
<feature type="transmembrane region" description="Helical" evidence="7">
    <location>
        <begin position="534"/>
        <end position="556"/>
    </location>
</feature>
<dbReference type="Gene3D" id="1.20.1730.10">
    <property type="entry name" value="Sodium/glucose cotransporter"/>
    <property type="match status" value="1"/>
</dbReference>
<feature type="transmembrane region" description="Helical" evidence="7">
    <location>
        <begin position="563"/>
        <end position="583"/>
    </location>
</feature>
<feature type="transmembrane region" description="Helical" evidence="7">
    <location>
        <begin position="187"/>
        <end position="207"/>
    </location>
</feature>
<feature type="transmembrane region" description="Helical" evidence="7">
    <location>
        <begin position="409"/>
        <end position="428"/>
    </location>
</feature>
<evidence type="ECO:0000313" key="8">
    <source>
        <dbReference type="EMBL" id="BAC91393.1"/>
    </source>
</evidence>
<dbReference type="CDD" id="cd11477">
    <property type="entry name" value="SLC5sbd_u1"/>
    <property type="match status" value="1"/>
</dbReference>
<evidence type="ECO:0000256" key="5">
    <source>
        <dbReference type="ARBA" id="ARBA00023136"/>
    </source>
</evidence>
<keyword evidence="9" id="KW-1185">Reference proteome</keyword>
<dbReference type="InParanoid" id="Q7NFS2"/>
<keyword evidence="4 7" id="KW-1133">Transmembrane helix</keyword>
<organism evidence="8 9">
    <name type="scientific">Gloeobacter violaceus (strain ATCC 29082 / PCC 7421)</name>
    <dbReference type="NCBI Taxonomy" id="251221"/>
    <lineage>
        <taxon>Bacteria</taxon>
        <taxon>Bacillati</taxon>
        <taxon>Cyanobacteriota</taxon>
        <taxon>Cyanophyceae</taxon>
        <taxon>Gloeobacterales</taxon>
        <taxon>Gloeobacteraceae</taxon>
        <taxon>Gloeobacter</taxon>
    </lineage>
</organism>
<dbReference type="PANTHER" id="PTHR11819:SF77">
    <property type="entry name" value="SODIUM_GLUCOSE COTRANSPORT PROTEIN"/>
    <property type="match status" value="1"/>
</dbReference>
<dbReference type="PANTHER" id="PTHR11819">
    <property type="entry name" value="SOLUTE CARRIER FAMILY 5"/>
    <property type="match status" value="1"/>
</dbReference>
<feature type="transmembrane region" description="Helical" evidence="7">
    <location>
        <begin position="45"/>
        <end position="66"/>
    </location>
</feature>
<feature type="transmembrane region" description="Helical" evidence="7">
    <location>
        <begin position="227"/>
        <end position="254"/>
    </location>
</feature>
<dbReference type="eggNOG" id="COG0591">
    <property type="taxonomic scope" value="Bacteria"/>
</dbReference>
<dbReference type="KEGG" id="gvi:glr3452"/>
<feature type="transmembrane region" description="Helical" evidence="7">
    <location>
        <begin position="440"/>
        <end position="459"/>
    </location>
</feature>
<sequence>MQLEWIDWAIIAAYFLGSLLIGIAFTGRAGKSLSEYFVSGRNVPWWLAGTSMVATTFAADTPLAVAGLVIKNGVAANWLWWSFVMGGMLTVFFFARLWRRSGVLTDIEFTELRYGGKPAALLRGFRSLYLGIAINSIIMGWVTLAMVKILGLTLGIDKWQAVILCFVVTALYTTLSGLWGILVTDAFQFVIAMVGCIALAVFGLEAVGGIDGLKATLGSRFGDADPILALTPAVDSPWMPIATFLILLSIGWWASWYPGAEPGGGGYVAQRVFSARSERDSLLATLWFTVAHYALRPWPWIVVALVAMALYPGLTEPKADPETGYIKVMIDVLPTGWRGLMLAAFAAAYMSTISTHLNWGTSYLINDFYKRFLRPEASDSHYVWAARLATVLAMVLAGIATLNINSISGAWQLLLALGAGTGPVYLLRWYWWRLNAWSEISAQLCALASYVVLTYFLPVQMRLDTNDPNDLALSLVVSVAVTTVCWLSVTFLTQPEAPAVLERFYRQVRPEGPGWRVVRERLGAGPGASLWPLAFNWLCGVVLVYGALFGVGKLIFKEWLAGGLYLAVSLAAGALLVVTFQGFSPEPEPLPEPLAGEE</sequence>
<name>Q7NFS2_GLOVI</name>
<feature type="transmembrane region" description="Helical" evidence="7">
    <location>
        <begin position="381"/>
        <end position="402"/>
    </location>
</feature>
<evidence type="ECO:0000256" key="4">
    <source>
        <dbReference type="ARBA" id="ARBA00022989"/>
    </source>
</evidence>
<dbReference type="EnsemblBacteria" id="BAC91393">
    <property type="protein sequence ID" value="BAC91393"/>
    <property type="gene ID" value="BAC91393"/>
</dbReference>
<dbReference type="InterPro" id="IPR038377">
    <property type="entry name" value="Na/Glc_symporter_sf"/>
</dbReference>
<dbReference type="InterPro" id="IPR001734">
    <property type="entry name" value="Na/solute_symporter"/>
</dbReference>
<keyword evidence="5 7" id="KW-0472">Membrane</keyword>
<evidence type="ECO:0000313" key="9">
    <source>
        <dbReference type="Proteomes" id="UP000000557"/>
    </source>
</evidence>
<comment type="similarity">
    <text evidence="2 6">Belongs to the sodium:solute symporter (SSF) (TC 2.A.21) family.</text>
</comment>
<dbReference type="PROSITE" id="PS50283">
    <property type="entry name" value="NA_SOLUT_SYMP_3"/>
    <property type="match status" value="1"/>
</dbReference>
<evidence type="ECO:0000256" key="6">
    <source>
        <dbReference type="RuleBase" id="RU362091"/>
    </source>
</evidence>
<dbReference type="Proteomes" id="UP000000557">
    <property type="component" value="Chromosome"/>
</dbReference>
<comment type="subcellular location">
    <subcellularLocation>
        <location evidence="1">Membrane</location>
        <topology evidence="1">Multi-pass membrane protein</topology>
    </subcellularLocation>
</comment>
<dbReference type="OrthoDB" id="9810181at2"/>
<feature type="transmembrane region" description="Helical" evidence="7">
    <location>
        <begin position="5"/>
        <end position="25"/>
    </location>
</feature>
<reference evidence="8 9" key="2">
    <citation type="journal article" date="2003" name="DNA Res.">
        <title>Complete genome structure of Gloeobacter violaceus PCC 7421, a cyanobacterium that lacks thylakoids (supplement).</title>
        <authorList>
            <person name="Nakamura Y."/>
            <person name="Kaneko T."/>
            <person name="Sato S."/>
            <person name="Mimuro M."/>
            <person name="Miyashita H."/>
            <person name="Tsuchiya T."/>
            <person name="Sasamoto S."/>
            <person name="Watanabe A."/>
            <person name="Kawashima K."/>
            <person name="Kishida Y."/>
            <person name="Kiyokawa C."/>
            <person name="Kohara M."/>
            <person name="Matsumoto M."/>
            <person name="Matsuno A."/>
            <person name="Nakazaki N."/>
            <person name="Shimpo S."/>
            <person name="Takeuchi C."/>
            <person name="Yamada M."/>
            <person name="Tabata S."/>
        </authorList>
    </citation>
    <scope>NUCLEOTIDE SEQUENCE [LARGE SCALE GENOMIC DNA]</scope>
    <source>
        <strain evidence="9">ATCC 29082 / PCC 7421</strain>
    </source>
</reference>
<dbReference type="AlphaFoldDB" id="Q7NFS2"/>
<evidence type="ECO:0000256" key="1">
    <source>
        <dbReference type="ARBA" id="ARBA00004141"/>
    </source>
</evidence>
<dbReference type="EMBL" id="BA000045">
    <property type="protein sequence ID" value="BAC91393.1"/>
    <property type="molecule type" value="Genomic_DNA"/>
</dbReference>
<dbReference type="STRING" id="251221.gene:10760964"/>
<dbReference type="PATRIC" id="fig|251221.4.peg.3485"/>
<dbReference type="GO" id="GO:0005886">
    <property type="term" value="C:plasma membrane"/>
    <property type="evidence" value="ECO:0000318"/>
    <property type="project" value="GO_Central"/>
</dbReference>
<feature type="transmembrane region" description="Helical" evidence="7">
    <location>
        <begin position="159"/>
        <end position="181"/>
    </location>
</feature>
<dbReference type="RefSeq" id="WP_011143441.1">
    <property type="nucleotide sequence ID" value="NC_005125.1"/>
</dbReference>
<feature type="transmembrane region" description="Helical" evidence="7">
    <location>
        <begin position="128"/>
        <end position="147"/>
    </location>
</feature>
<evidence type="ECO:0000256" key="3">
    <source>
        <dbReference type="ARBA" id="ARBA00022692"/>
    </source>
</evidence>
<feature type="transmembrane region" description="Helical" evidence="7">
    <location>
        <begin position="78"/>
        <end position="98"/>
    </location>
</feature>
<feature type="transmembrane region" description="Helical" evidence="7">
    <location>
        <begin position="297"/>
        <end position="314"/>
    </location>
</feature>
<evidence type="ECO:0000256" key="2">
    <source>
        <dbReference type="ARBA" id="ARBA00006434"/>
    </source>
</evidence>
<proteinExistence type="inferred from homology"/>